<evidence type="ECO:0000313" key="3">
    <source>
        <dbReference type="Proteomes" id="UP001165481"/>
    </source>
</evidence>
<evidence type="ECO:0000256" key="1">
    <source>
        <dbReference type="SAM" id="SignalP"/>
    </source>
</evidence>
<keyword evidence="1" id="KW-0732">Signal</keyword>
<reference evidence="2" key="1">
    <citation type="submission" date="2023-03" db="EMBL/GenBank/DDBJ databases">
        <title>Mesosutterella sp. nov. isolated from porcine feces.</title>
        <authorList>
            <person name="Yu S."/>
        </authorList>
    </citation>
    <scope>NUCLEOTIDE SEQUENCE</scope>
    <source>
        <strain evidence="2">AGMB02718</strain>
    </source>
</reference>
<name>A0ABT7IQJ4_9BURK</name>
<keyword evidence="3" id="KW-1185">Reference proteome</keyword>
<evidence type="ECO:0008006" key="4">
    <source>
        <dbReference type="Google" id="ProtNLM"/>
    </source>
</evidence>
<protein>
    <recommendedName>
        <fullName evidence="4">DUF1311 domain-containing protein</fullName>
    </recommendedName>
</protein>
<sequence length="285" mass="31942">MQKTLAAFALAIALGASAASAASFNCAKARSYSEKLICSDPQLSAADDDLARVYDAAKEKTGNSKQFRRFVEENWKRREQCADPACVRSWYQSSRAAYERIAGGAALPREAAAKKAPPCFVKGLKRCVTYRFKDAPGLQLNYSDGRRFKVSMYFDRTVEVAYYIDENNRRIGIPADFRPMFSEKDMADQTNGREDYALGQYDFDGDGADEIVLAGRTWAPDGMNGLAVTVYRIRDGKTWSFGASDISGDPAARIGANKVFIPRNFRGFVHEWTFYRDAFQYEETN</sequence>
<dbReference type="EMBL" id="JAKZJU020000001">
    <property type="protein sequence ID" value="MDL2060240.1"/>
    <property type="molecule type" value="Genomic_DNA"/>
</dbReference>
<accession>A0ABT7IQJ4</accession>
<evidence type="ECO:0000313" key="2">
    <source>
        <dbReference type="EMBL" id="MDL2060240.1"/>
    </source>
</evidence>
<organism evidence="2 3">
    <name type="scientific">Mesosutterella faecium</name>
    <dbReference type="NCBI Taxonomy" id="2925194"/>
    <lineage>
        <taxon>Bacteria</taxon>
        <taxon>Pseudomonadati</taxon>
        <taxon>Pseudomonadota</taxon>
        <taxon>Betaproteobacteria</taxon>
        <taxon>Burkholderiales</taxon>
        <taxon>Sutterellaceae</taxon>
        <taxon>Mesosutterella</taxon>
    </lineage>
</organism>
<feature type="signal peptide" evidence="1">
    <location>
        <begin position="1"/>
        <end position="21"/>
    </location>
</feature>
<feature type="chain" id="PRO_5047492336" description="DUF1311 domain-containing protein" evidence="1">
    <location>
        <begin position="22"/>
        <end position="285"/>
    </location>
</feature>
<dbReference type="Proteomes" id="UP001165481">
    <property type="component" value="Unassembled WGS sequence"/>
</dbReference>
<comment type="caution">
    <text evidence="2">The sequence shown here is derived from an EMBL/GenBank/DDBJ whole genome shotgun (WGS) entry which is preliminary data.</text>
</comment>
<gene>
    <name evidence="2" type="ORF">MUN46_009865</name>
</gene>
<proteinExistence type="predicted"/>
<dbReference type="RefSeq" id="WP_243376750.1">
    <property type="nucleotide sequence ID" value="NZ_JAKZJU020000001.1"/>
</dbReference>